<dbReference type="InterPro" id="IPR029052">
    <property type="entry name" value="Metallo-depent_PP-like"/>
</dbReference>
<dbReference type="AlphaFoldDB" id="A0A096A6Y9"/>
<comment type="caution">
    <text evidence="2">The sequence shown here is derived from an EMBL/GenBank/DDBJ whole genome shotgun (WGS) entry which is preliminary data.</text>
</comment>
<name>A0A096A6Y9_9BACT</name>
<evidence type="ECO:0000313" key="3">
    <source>
        <dbReference type="Proteomes" id="UP000029525"/>
    </source>
</evidence>
<dbReference type="Gene3D" id="3.60.21.10">
    <property type="match status" value="1"/>
</dbReference>
<dbReference type="Proteomes" id="UP000029525">
    <property type="component" value="Unassembled WGS sequence"/>
</dbReference>
<dbReference type="EMBL" id="JRNQ01000107">
    <property type="protein sequence ID" value="KGF42745.1"/>
    <property type="molecule type" value="Genomic_DNA"/>
</dbReference>
<protein>
    <submittedName>
        <fullName evidence="2">Serine/threonine protein phosphatase</fullName>
    </submittedName>
</protein>
<dbReference type="PANTHER" id="PTHR12905">
    <property type="entry name" value="METALLOPHOSPHOESTERASE"/>
    <property type="match status" value="1"/>
</dbReference>
<dbReference type="GO" id="GO:0016787">
    <property type="term" value="F:hydrolase activity"/>
    <property type="evidence" value="ECO:0007669"/>
    <property type="project" value="InterPro"/>
</dbReference>
<dbReference type="InterPro" id="IPR051693">
    <property type="entry name" value="UPF0046_metallophosphoest"/>
</dbReference>
<accession>A0A096A6Y9</accession>
<evidence type="ECO:0000313" key="2">
    <source>
        <dbReference type="EMBL" id="KGF42745.1"/>
    </source>
</evidence>
<evidence type="ECO:0000259" key="1">
    <source>
        <dbReference type="Pfam" id="PF00149"/>
    </source>
</evidence>
<dbReference type="Pfam" id="PF00149">
    <property type="entry name" value="Metallophos"/>
    <property type="match status" value="1"/>
</dbReference>
<dbReference type="RefSeq" id="WP_036856855.1">
    <property type="nucleotide sequence ID" value="NZ_JRNQ01000107.1"/>
</dbReference>
<proteinExistence type="predicted"/>
<dbReference type="OrthoDB" id="332939at2"/>
<sequence>MTIVQISDTHNCHRQLANLPAADVLVHCGDFTDMGTEQEVLDFLNWLIELPYKHKVFVTGNHDLCLWDAADIEDLPNEVHFLQDRSCEIEGMKFFGLGYNHSEQLIPSGTDILVTHEPPCMILDKSNGTHWGNAPLKNKVMEINPKYHLFGHAHEAYGTIKHGETTFSNAAILDDDYTICHQPKIFCL</sequence>
<gene>
    <name evidence="2" type="ORF">HMPREF0647_10790</name>
</gene>
<reference evidence="2 3" key="1">
    <citation type="submission" date="2014-07" db="EMBL/GenBank/DDBJ databases">
        <authorList>
            <person name="McCorrison J."/>
            <person name="Sanka R."/>
            <person name="Torralba M."/>
            <person name="Gillis M."/>
            <person name="Haft D.H."/>
            <person name="Methe B."/>
            <person name="Sutton G."/>
            <person name="Nelson K.E."/>
        </authorList>
    </citation>
    <scope>NUCLEOTIDE SEQUENCE [LARGE SCALE GENOMIC DNA]</scope>
    <source>
        <strain evidence="2 3">DNF00320</strain>
    </source>
</reference>
<dbReference type="PANTHER" id="PTHR12905:SF0">
    <property type="entry name" value="CALCINEURIN-LIKE PHOSPHOESTERASE DOMAIN-CONTAINING PROTEIN"/>
    <property type="match status" value="1"/>
</dbReference>
<organism evidence="2 3">
    <name type="scientific">Prevotella bivia DNF00320</name>
    <dbReference type="NCBI Taxonomy" id="1401068"/>
    <lineage>
        <taxon>Bacteria</taxon>
        <taxon>Pseudomonadati</taxon>
        <taxon>Bacteroidota</taxon>
        <taxon>Bacteroidia</taxon>
        <taxon>Bacteroidales</taxon>
        <taxon>Prevotellaceae</taxon>
        <taxon>Prevotella</taxon>
    </lineage>
</organism>
<dbReference type="CDD" id="cd07379">
    <property type="entry name" value="MPP_239FB"/>
    <property type="match status" value="1"/>
</dbReference>
<feature type="domain" description="Calcineurin-like phosphoesterase" evidence="1">
    <location>
        <begin position="1"/>
        <end position="155"/>
    </location>
</feature>
<dbReference type="InterPro" id="IPR004843">
    <property type="entry name" value="Calcineurin-like_PHP"/>
</dbReference>
<dbReference type="SUPFAM" id="SSF56300">
    <property type="entry name" value="Metallo-dependent phosphatases"/>
    <property type="match status" value="1"/>
</dbReference>